<dbReference type="InterPro" id="IPR010721">
    <property type="entry name" value="UstE-like"/>
</dbReference>
<dbReference type="Pfam" id="PF04828">
    <property type="entry name" value="GFA"/>
    <property type="match status" value="1"/>
</dbReference>
<gene>
    <name evidence="7" type="ORF">HYFRA_00012299</name>
</gene>
<feature type="transmembrane region" description="Helical" evidence="5">
    <location>
        <begin position="361"/>
        <end position="384"/>
    </location>
</feature>
<dbReference type="PROSITE" id="PS50244">
    <property type="entry name" value="S5A_REDUCTASE"/>
    <property type="match status" value="1"/>
</dbReference>
<feature type="transmembrane region" description="Helical" evidence="5">
    <location>
        <begin position="331"/>
        <end position="349"/>
    </location>
</feature>
<reference evidence="7" key="1">
    <citation type="submission" date="2021-07" db="EMBL/GenBank/DDBJ databases">
        <authorList>
            <person name="Durling M."/>
        </authorList>
    </citation>
    <scope>NUCLEOTIDE SEQUENCE</scope>
</reference>
<evidence type="ECO:0000256" key="1">
    <source>
        <dbReference type="ARBA" id="ARBA00005495"/>
    </source>
</evidence>
<evidence type="ECO:0000256" key="5">
    <source>
        <dbReference type="SAM" id="Phobius"/>
    </source>
</evidence>
<feature type="region of interest" description="Disordered" evidence="4">
    <location>
        <begin position="1"/>
        <end position="25"/>
    </location>
</feature>
<dbReference type="PROSITE" id="PS51891">
    <property type="entry name" value="CENP_V_GFA"/>
    <property type="match status" value="1"/>
</dbReference>
<evidence type="ECO:0000256" key="3">
    <source>
        <dbReference type="ARBA" id="ARBA00022833"/>
    </source>
</evidence>
<dbReference type="GO" id="GO:0016020">
    <property type="term" value="C:membrane"/>
    <property type="evidence" value="ECO:0007669"/>
    <property type="project" value="TreeGrafter"/>
</dbReference>
<dbReference type="InterPro" id="IPR011057">
    <property type="entry name" value="Mss4-like_sf"/>
</dbReference>
<keyword evidence="2" id="KW-0479">Metal-binding</keyword>
<feature type="transmembrane region" description="Helical" evidence="5">
    <location>
        <begin position="204"/>
        <end position="223"/>
    </location>
</feature>
<evidence type="ECO:0000256" key="2">
    <source>
        <dbReference type="ARBA" id="ARBA00022723"/>
    </source>
</evidence>
<evidence type="ECO:0000313" key="7">
    <source>
        <dbReference type="EMBL" id="CAG8956844.1"/>
    </source>
</evidence>
<name>A0A9N9L0G0_9HELO</name>
<dbReference type="PANTHER" id="PTHR32251:SF15">
    <property type="entry name" value="3-OXO-5-ALPHA-STEROID 4-DEHYDROGENASE (DUF1295)"/>
    <property type="match status" value="1"/>
</dbReference>
<evidence type="ECO:0000256" key="4">
    <source>
        <dbReference type="SAM" id="MobiDB-lite"/>
    </source>
</evidence>
<feature type="transmembrane region" description="Helical" evidence="5">
    <location>
        <begin position="244"/>
        <end position="264"/>
    </location>
</feature>
<feature type="region of interest" description="Disordered" evidence="4">
    <location>
        <begin position="688"/>
        <end position="772"/>
    </location>
</feature>
<organism evidence="7 8">
    <name type="scientific">Hymenoscyphus fraxineus</name>
    <dbReference type="NCBI Taxonomy" id="746836"/>
    <lineage>
        <taxon>Eukaryota</taxon>
        <taxon>Fungi</taxon>
        <taxon>Dikarya</taxon>
        <taxon>Ascomycota</taxon>
        <taxon>Pezizomycotina</taxon>
        <taxon>Leotiomycetes</taxon>
        <taxon>Helotiales</taxon>
        <taxon>Helotiaceae</taxon>
        <taxon>Hymenoscyphus</taxon>
    </lineage>
</organism>
<sequence length="855" mass="96391">MARVCPVSFDSPASDNSEAPNMPLRTKRKRCAFRIRPGSAICKLPERSDRAKIPRLGIPTGQSPSSSCTDLKSHEKSDRGRISRMSQEALKIFMDTTWQSLKKLNSYPAVSPSIFHQKTFPQLEFEHPIFSSALGFLPTMEVYVLDNYYLAITLLITIAYQLFFFAIAWQMKFDKLTDFAGGTNFVVLAIITLSFSGHDDARQIVASLFIMIWGLRLSAFLLFRIIKTGKDDRFDDKREKFFPFLGFWVFQMIWVWTVSLPVTILNSPNVTRFPQPAFGTGRDIAGVILYGIGLIMETGSDAQKYIFRSKNPDRKAICDTGFFYWSRHPNYFGEIIIQFGIFMICISPATDGVVTGHAYHALYASILGPFLLTILLMFISGLTLQERPGAKKRYEKNNNWEAYARYLNRTSILIPFPPQLYEKMPVILKRTIFLEFPIYVFDPAKHSSGPNEQSRAEEGTARSHSHDVNKSGDGDHAYLSLIAGRPPIWSGHSSVTNQSVVHPAPAPGILQSSSALPFTPASASDSAVLLRYPPLHSPPSVQLNTTPHSQHRKQYHHLLAHPLRSFATMNVACQCGAVAFTTPLPKPLAVYICHCDECRRQSTSAFGCSAIFPKFQLPLKTLMSCYSRPTASGHILNCYFCKTCGTRLIHSTPGKDVVSIKGGCIEGLDWKSARHIWCKRAMVPIPEGVERDEEEPQDDIINDDPTKNMFLLRGSGGTSSDEERKKERKRVRSWKGKEKDSDMNGGLVSRNNSTINSWSPSPKNGDSRRRVRNLEQENEKIREWGRNVGWNRDVGLNREVEAELDRRQTDKDLGRSLSRDYSIRMKPNDINTGLEFRYSTEQDVVGTNGGETLSY</sequence>
<dbReference type="AlphaFoldDB" id="A0A9N9L0G0"/>
<accession>A0A9N9L0G0</accession>
<dbReference type="EMBL" id="CAJVRL010000074">
    <property type="protein sequence ID" value="CAG8956844.1"/>
    <property type="molecule type" value="Genomic_DNA"/>
</dbReference>
<feature type="compositionally biased region" description="Polar residues" evidence="4">
    <location>
        <begin position="60"/>
        <end position="70"/>
    </location>
</feature>
<dbReference type="OrthoDB" id="67965at2759"/>
<feature type="compositionally biased region" description="Basic and acidic residues" evidence="4">
    <location>
        <begin position="71"/>
        <end position="81"/>
    </location>
</feature>
<dbReference type="GO" id="GO:0016846">
    <property type="term" value="F:carbon-sulfur lyase activity"/>
    <property type="evidence" value="ECO:0007669"/>
    <property type="project" value="InterPro"/>
</dbReference>
<feature type="transmembrane region" description="Helical" evidence="5">
    <location>
        <begin position="284"/>
        <end position="300"/>
    </location>
</feature>
<feature type="transmembrane region" description="Helical" evidence="5">
    <location>
        <begin position="179"/>
        <end position="198"/>
    </location>
</feature>
<evidence type="ECO:0000313" key="8">
    <source>
        <dbReference type="Proteomes" id="UP000696280"/>
    </source>
</evidence>
<keyword evidence="3" id="KW-0862">Zinc</keyword>
<feature type="region of interest" description="Disordered" evidence="4">
    <location>
        <begin position="446"/>
        <end position="472"/>
    </location>
</feature>
<dbReference type="Gene3D" id="1.20.120.1630">
    <property type="match status" value="1"/>
</dbReference>
<dbReference type="Proteomes" id="UP000696280">
    <property type="component" value="Unassembled WGS sequence"/>
</dbReference>
<comment type="similarity">
    <text evidence="1">Belongs to the Gfa family.</text>
</comment>
<feature type="domain" description="CENP-V/GFA" evidence="6">
    <location>
        <begin position="566"/>
        <end position="671"/>
    </location>
</feature>
<dbReference type="InterPro" id="IPR006913">
    <property type="entry name" value="CENP-V/GFA"/>
</dbReference>
<proteinExistence type="inferred from homology"/>
<dbReference type="PANTHER" id="PTHR32251">
    <property type="entry name" value="3-OXO-5-ALPHA-STEROID 4-DEHYDROGENASE"/>
    <property type="match status" value="1"/>
</dbReference>
<evidence type="ECO:0000259" key="6">
    <source>
        <dbReference type="PROSITE" id="PS51891"/>
    </source>
</evidence>
<comment type="caution">
    <text evidence="7">The sequence shown here is derived from an EMBL/GenBank/DDBJ whole genome shotgun (WGS) entry which is preliminary data.</text>
</comment>
<dbReference type="Gene3D" id="3.90.1590.10">
    <property type="entry name" value="glutathione-dependent formaldehyde- activating enzyme (gfa)"/>
    <property type="match status" value="1"/>
</dbReference>
<keyword evidence="5" id="KW-0472">Membrane</keyword>
<feature type="transmembrane region" description="Helical" evidence="5">
    <location>
        <begin position="148"/>
        <end position="167"/>
    </location>
</feature>
<keyword evidence="5" id="KW-0812">Transmembrane</keyword>
<dbReference type="Pfam" id="PF06966">
    <property type="entry name" value="DUF1295"/>
    <property type="match status" value="1"/>
</dbReference>
<feature type="compositionally biased region" description="Basic and acidic residues" evidence="4">
    <location>
        <begin position="454"/>
        <end position="472"/>
    </location>
</feature>
<keyword evidence="8" id="KW-1185">Reference proteome</keyword>
<dbReference type="SUPFAM" id="SSF51316">
    <property type="entry name" value="Mss4-like"/>
    <property type="match status" value="1"/>
</dbReference>
<feature type="compositionally biased region" description="Polar residues" evidence="4">
    <location>
        <begin position="749"/>
        <end position="764"/>
    </location>
</feature>
<keyword evidence="5" id="KW-1133">Transmembrane helix</keyword>
<feature type="compositionally biased region" description="Acidic residues" evidence="4">
    <location>
        <begin position="690"/>
        <end position="702"/>
    </location>
</feature>
<dbReference type="GO" id="GO:0046872">
    <property type="term" value="F:metal ion binding"/>
    <property type="evidence" value="ECO:0007669"/>
    <property type="project" value="UniProtKB-KW"/>
</dbReference>
<feature type="region of interest" description="Disordered" evidence="4">
    <location>
        <begin position="52"/>
        <end position="81"/>
    </location>
</feature>
<protein>
    <recommendedName>
        <fullName evidence="6">CENP-V/GFA domain-containing protein</fullName>
    </recommendedName>
</protein>